<feature type="compositionally biased region" description="Polar residues" evidence="1">
    <location>
        <begin position="16"/>
        <end position="48"/>
    </location>
</feature>
<keyword evidence="3" id="KW-1185">Reference proteome</keyword>
<proteinExistence type="predicted"/>
<gene>
    <name evidence="2" type="ORF">BDU57DRAFT_572885</name>
</gene>
<dbReference type="AlphaFoldDB" id="A0A6A5Q5S4"/>
<evidence type="ECO:0000313" key="2">
    <source>
        <dbReference type="EMBL" id="KAF1910962.1"/>
    </source>
</evidence>
<feature type="region of interest" description="Disordered" evidence="1">
    <location>
        <begin position="1"/>
        <end position="127"/>
    </location>
</feature>
<feature type="compositionally biased region" description="Polar residues" evidence="1">
    <location>
        <begin position="86"/>
        <end position="124"/>
    </location>
</feature>
<dbReference type="EMBL" id="ML979162">
    <property type="protein sequence ID" value="KAF1910962.1"/>
    <property type="molecule type" value="Genomic_DNA"/>
</dbReference>
<name>A0A6A5Q5S4_AMPQU</name>
<sequence>MPSSNVRKRQRKNDQSSKVNKSFEQPQLNSKTATSKNPLTSIPKSTSNESDERPTTNEDDEIVTRAQQAAKRQAQRDRRAIQQQQGISLPNNNFGLTQQLPQPSVSQPTHLPNAPGPSSSTPTRVPNELPLPTTGAINNPLATQLKQALAVIQALQQQQRLTIATSNRNKPNMKVALSLLQRDKWPRLTSPANYNK</sequence>
<protein>
    <submittedName>
        <fullName evidence="2">Uncharacterized protein</fullName>
    </submittedName>
</protein>
<dbReference type="Proteomes" id="UP000800096">
    <property type="component" value="Unassembled WGS sequence"/>
</dbReference>
<accession>A0A6A5Q5S4</accession>
<feature type="compositionally biased region" description="Basic residues" evidence="1">
    <location>
        <begin position="1"/>
        <end position="11"/>
    </location>
</feature>
<evidence type="ECO:0000313" key="3">
    <source>
        <dbReference type="Proteomes" id="UP000800096"/>
    </source>
</evidence>
<reference evidence="2" key="1">
    <citation type="journal article" date="2020" name="Stud. Mycol.">
        <title>101 Dothideomycetes genomes: a test case for predicting lifestyles and emergence of pathogens.</title>
        <authorList>
            <person name="Haridas S."/>
            <person name="Albert R."/>
            <person name="Binder M."/>
            <person name="Bloem J."/>
            <person name="Labutti K."/>
            <person name="Salamov A."/>
            <person name="Andreopoulos B."/>
            <person name="Baker S."/>
            <person name="Barry K."/>
            <person name="Bills G."/>
            <person name="Bluhm B."/>
            <person name="Cannon C."/>
            <person name="Castanera R."/>
            <person name="Culley D."/>
            <person name="Daum C."/>
            <person name="Ezra D."/>
            <person name="Gonzalez J."/>
            <person name="Henrissat B."/>
            <person name="Kuo A."/>
            <person name="Liang C."/>
            <person name="Lipzen A."/>
            <person name="Lutzoni F."/>
            <person name="Magnuson J."/>
            <person name="Mondo S."/>
            <person name="Nolan M."/>
            <person name="Ohm R."/>
            <person name="Pangilinan J."/>
            <person name="Park H.-J."/>
            <person name="Ramirez L."/>
            <person name="Alfaro M."/>
            <person name="Sun H."/>
            <person name="Tritt A."/>
            <person name="Yoshinaga Y."/>
            <person name="Zwiers L.-H."/>
            <person name="Turgeon B."/>
            <person name="Goodwin S."/>
            <person name="Spatafora J."/>
            <person name="Crous P."/>
            <person name="Grigoriev I."/>
        </authorList>
    </citation>
    <scope>NUCLEOTIDE SEQUENCE</scope>
    <source>
        <strain evidence="2">HMLAC05119</strain>
    </source>
</reference>
<organism evidence="2 3">
    <name type="scientific">Ampelomyces quisqualis</name>
    <name type="common">Powdery mildew agent</name>
    <dbReference type="NCBI Taxonomy" id="50730"/>
    <lineage>
        <taxon>Eukaryota</taxon>
        <taxon>Fungi</taxon>
        <taxon>Dikarya</taxon>
        <taxon>Ascomycota</taxon>
        <taxon>Pezizomycotina</taxon>
        <taxon>Dothideomycetes</taxon>
        <taxon>Pleosporomycetidae</taxon>
        <taxon>Pleosporales</taxon>
        <taxon>Pleosporineae</taxon>
        <taxon>Phaeosphaeriaceae</taxon>
        <taxon>Ampelomyces</taxon>
    </lineage>
</organism>
<evidence type="ECO:0000256" key="1">
    <source>
        <dbReference type="SAM" id="MobiDB-lite"/>
    </source>
</evidence>